<dbReference type="RefSeq" id="WP_130360952.1">
    <property type="nucleotide sequence ID" value="NZ_SGXC01000003.1"/>
</dbReference>
<dbReference type="CDD" id="cd06578">
    <property type="entry name" value="HemD"/>
    <property type="match status" value="1"/>
</dbReference>
<dbReference type="Gene3D" id="3.40.50.10090">
    <property type="match status" value="2"/>
</dbReference>
<feature type="domain" description="Tetrapyrrole biosynthesis uroporphyrinogen III synthase" evidence="1">
    <location>
        <begin position="26"/>
        <end position="244"/>
    </location>
</feature>
<sequence length="279" mass="29656">MPARSSAPLSGRAAILTRPGGQNDGLARALAARGWRALDLPALRLTPEAGPAPDPAAFELVVFVSGNAVRMFLDKWRDSAGPDWTWPAATAAAVVGPASARALREHPAFGGGPRLLQPASDSPHFDSEALWAVLSAAPLPSRVLIVRGGRGEQGTGRDWLAGRLREAGASVTLHRAYRRVPEAWTPPQADGLRELARAGTPTAWLLTSAEGVDAVRGQLARLGLLDWWADCRLVATHPRIARHLITVIAEALPARDHPPMLQTCAPRDEDILAAIESVS</sequence>
<accession>A0A4Q7N872</accession>
<evidence type="ECO:0000313" key="2">
    <source>
        <dbReference type="EMBL" id="RZS78292.1"/>
    </source>
</evidence>
<dbReference type="InterPro" id="IPR003754">
    <property type="entry name" value="4pyrrol_synth_uPrphyn_synth"/>
</dbReference>
<dbReference type="GO" id="GO:0004852">
    <property type="term" value="F:uroporphyrinogen-III synthase activity"/>
    <property type="evidence" value="ECO:0007669"/>
    <property type="project" value="InterPro"/>
</dbReference>
<dbReference type="OrthoDB" id="9787650at2"/>
<evidence type="ECO:0000313" key="3">
    <source>
        <dbReference type="Proteomes" id="UP000292445"/>
    </source>
</evidence>
<proteinExistence type="predicted"/>
<name>A0A4Q7N872_9BURK</name>
<dbReference type="InterPro" id="IPR036108">
    <property type="entry name" value="4pyrrol_syn_uPrphyn_synt_sf"/>
</dbReference>
<dbReference type="GO" id="GO:0033014">
    <property type="term" value="P:tetrapyrrole biosynthetic process"/>
    <property type="evidence" value="ECO:0007669"/>
    <property type="project" value="InterPro"/>
</dbReference>
<dbReference type="Pfam" id="PF02602">
    <property type="entry name" value="HEM4"/>
    <property type="match status" value="1"/>
</dbReference>
<evidence type="ECO:0000259" key="1">
    <source>
        <dbReference type="Pfam" id="PF02602"/>
    </source>
</evidence>
<comment type="caution">
    <text evidence="2">The sequence shown here is derived from an EMBL/GenBank/DDBJ whole genome shotgun (WGS) entry which is preliminary data.</text>
</comment>
<dbReference type="SUPFAM" id="SSF69618">
    <property type="entry name" value="HemD-like"/>
    <property type="match status" value="1"/>
</dbReference>
<gene>
    <name evidence="2" type="ORF">EV675_4936</name>
</gene>
<dbReference type="Proteomes" id="UP000292445">
    <property type="component" value="Unassembled WGS sequence"/>
</dbReference>
<organism evidence="2 3">
    <name type="scientific">Pigmentiphaga kullae</name>
    <dbReference type="NCBI Taxonomy" id="151784"/>
    <lineage>
        <taxon>Bacteria</taxon>
        <taxon>Pseudomonadati</taxon>
        <taxon>Pseudomonadota</taxon>
        <taxon>Betaproteobacteria</taxon>
        <taxon>Burkholderiales</taxon>
        <taxon>Alcaligenaceae</taxon>
        <taxon>Pigmentiphaga</taxon>
    </lineage>
</organism>
<keyword evidence="3" id="KW-1185">Reference proteome</keyword>
<reference evidence="2 3" key="1">
    <citation type="submission" date="2019-02" db="EMBL/GenBank/DDBJ databases">
        <title>Genomic Encyclopedia of Type Strains, Phase IV (KMG-IV): sequencing the most valuable type-strain genomes for metagenomic binning, comparative biology and taxonomic classification.</title>
        <authorList>
            <person name="Goeker M."/>
        </authorList>
    </citation>
    <scope>NUCLEOTIDE SEQUENCE [LARGE SCALE GENOMIC DNA]</scope>
    <source>
        <strain evidence="2 3">K24</strain>
    </source>
</reference>
<dbReference type="EMBL" id="SGXC01000003">
    <property type="protein sequence ID" value="RZS78292.1"/>
    <property type="molecule type" value="Genomic_DNA"/>
</dbReference>
<protein>
    <submittedName>
        <fullName evidence="2">Uroporphyrinogen-III synthase</fullName>
    </submittedName>
</protein>
<dbReference type="AlphaFoldDB" id="A0A4Q7N872"/>